<dbReference type="HOGENOM" id="CLU_2321204_0_0_1"/>
<protein>
    <submittedName>
        <fullName evidence="1">Uncharacterized protein</fullName>
    </submittedName>
</protein>
<dbReference type="Proteomes" id="UP000054166">
    <property type="component" value="Unassembled WGS sequence"/>
</dbReference>
<dbReference type="STRING" id="765440.A0A0C3FX68"/>
<sequence>MGWKPLTFPPRIRLYSTKTLKPLGTLNYHKDGCQTVIFARPLYHTADVGEEPSIANDDGSDEDEMNEAEKMARTRWVVGGGKDHRVSIWTLMSFNNSRT</sequence>
<evidence type="ECO:0000313" key="1">
    <source>
        <dbReference type="EMBL" id="KIM84144.1"/>
    </source>
</evidence>
<accession>A0A0C3FX68</accession>
<name>A0A0C3FX68_PILCF</name>
<reference evidence="1 2" key="1">
    <citation type="submission" date="2014-04" db="EMBL/GenBank/DDBJ databases">
        <authorList>
            <consortium name="DOE Joint Genome Institute"/>
            <person name="Kuo A."/>
            <person name="Tarkka M."/>
            <person name="Buscot F."/>
            <person name="Kohler A."/>
            <person name="Nagy L.G."/>
            <person name="Floudas D."/>
            <person name="Copeland A."/>
            <person name="Barry K.W."/>
            <person name="Cichocki N."/>
            <person name="Veneault-Fourrey C."/>
            <person name="LaButti K."/>
            <person name="Lindquist E.A."/>
            <person name="Lipzen A."/>
            <person name="Lundell T."/>
            <person name="Morin E."/>
            <person name="Murat C."/>
            <person name="Sun H."/>
            <person name="Tunlid A."/>
            <person name="Henrissat B."/>
            <person name="Grigoriev I.V."/>
            <person name="Hibbett D.S."/>
            <person name="Martin F."/>
            <person name="Nordberg H.P."/>
            <person name="Cantor M.N."/>
            <person name="Hua S.X."/>
        </authorList>
    </citation>
    <scope>NUCLEOTIDE SEQUENCE [LARGE SCALE GENOMIC DNA]</scope>
    <source>
        <strain evidence="1 2">F 1598</strain>
    </source>
</reference>
<dbReference type="EMBL" id="KN832988">
    <property type="protein sequence ID" value="KIM84144.1"/>
    <property type="molecule type" value="Genomic_DNA"/>
</dbReference>
<organism evidence="1 2">
    <name type="scientific">Piloderma croceum (strain F 1598)</name>
    <dbReference type="NCBI Taxonomy" id="765440"/>
    <lineage>
        <taxon>Eukaryota</taxon>
        <taxon>Fungi</taxon>
        <taxon>Dikarya</taxon>
        <taxon>Basidiomycota</taxon>
        <taxon>Agaricomycotina</taxon>
        <taxon>Agaricomycetes</taxon>
        <taxon>Agaricomycetidae</taxon>
        <taxon>Atheliales</taxon>
        <taxon>Atheliaceae</taxon>
        <taxon>Piloderma</taxon>
    </lineage>
</organism>
<reference evidence="2" key="2">
    <citation type="submission" date="2015-01" db="EMBL/GenBank/DDBJ databases">
        <title>Evolutionary Origins and Diversification of the Mycorrhizal Mutualists.</title>
        <authorList>
            <consortium name="DOE Joint Genome Institute"/>
            <consortium name="Mycorrhizal Genomics Consortium"/>
            <person name="Kohler A."/>
            <person name="Kuo A."/>
            <person name="Nagy L.G."/>
            <person name="Floudas D."/>
            <person name="Copeland A."/>
            <person name="Barry K.W."/>
            <person name="Cichocki N."/>
            <person name="Veneault-Fourrey C."/>
            <person name="LaButti K."/>
            <person name="Lindquist E.A."/>
            <person name="Lipzen A."/>
            <person name="Lundell T."/>
            <person name="Morin E."/>
            <person name="Murat C."/>
            <person name="Riley R."/>
            <person name="Ohm R."/>
            <person name="Sun H."/>
            <person name="Tunlid A."/>
            <person name="Henrissat B."/>
            <person name="Grigoriev I.V."/>
            <person name="Hibbett D.S."/>
            <person name="Martin F."/>
        </authorList>
    </citation>
    <scope>NUCLEOTIDE SEQUENCE [LARGE SCALE GENOMIC DNA]</scope>
    <source>
        <strain evidence="2">F 1598</strain>
    </source>
</reference>
<dbReference type="InParanoid" id="A0A0C3FX68"/>
<dbReference type="OrthoDB" id="7668193at2759"/>
<dbReference type="AlphaFoldDB" id="A0A0C3FX68"/>
<keyword evidence="2" id="KW-1185">Reference proteome</keyword>
<gene>
    <name evidence="1" type="ORF">PILCRDRAFT_399731</name>
</gene>
<proteinExistence type="predicted"/>
<evidence type="ECO:0000313" key="2">
    <source>
        <dbReference type="Proteomes" id="UP000054166"/>
    </source>
</evidence>